<dbReference type="Proteomes" id="UP000234323">
    <property type="component" value="Unassembled WGS sequence"/>
</dbReference>
<evidence type="ECO:0000259" key="2">
    <source>
        <dbReference type="Pfam" id="PF09414"/>
    </source>
</evidence>
<dbReference type="InterPro" id="IPR041948">
    <property type="entry name" value="Rnl1/2_C_sf"/>
</dbReference>
<dbReference type="Gene3D" id="3.30.470.30">
    <property type="entry name" value="DNA ligase/mRNA capping enzyme"/>
    <property type="match status" value="1"/>
</dbReference>
<dbReference type="PANTHER" id="PTHR20916:SF18">
    <property type="entry name" value="IPT_TIG DOMAIN-CONTAINING PROTEIN"/>
    <property type="match status" value="1"/>
</dbReference>
<comment type="caution">
    <text evidence="3">The sequence shown here is derived from an EMBL/GenBank/DDBJ whole genome shotgun (WGS) entry which is preliminary data.</text>
</comment>
<organism evidence="3 4">
    <name type="scientific">Rhizophagus irregularis</name>
    <dbReference type="NCBI Taxonomy" id="588596"/>
    <lineage>
        <taxon>Eukaryota</taxon>
        <taxon>Fungi</taxon>
        <taxon>Fungi incertae sedis</taxon>
        <taxon>Mucoromycota</taxon>
        <taxon>Glomeromycotina</taxon>
        <taxon>Glomeromycetes</taxon>
        <taxon>Glomerales</taxon>
        <taxon>Glomeraceae</taxon>
        <taxon>Rhizophagus</taxon>
    </lineage>
</organism>
<feature type="compositionally biased region" description="Low complexity" evidence="1">
    <location>
        <begin position="116"/>
        <end position="130"/>
    </location>
</feature>
<gene>
    <name evidence="3" type="ORF">RhiirA4_537634</name>
</gene>
<feature type="region of interest" description="Disordered" evidence="1">
    <location>
        <begin position="113"/>
        <end position="132"/>
    </location>
</feature>
<dbReference type="EMBL" id="LLXI01000043">
    <property type="protein sequence ID" value="PKY38871.1"/>
    <property type="molecule type" value="Genomic_DNA"/>
</dbReference>
<feature type="domain" description="RNA ligase" evidence="2">
    <location>
        <begin position="46"/>
        <end position="268"/>
    </location>
</feature>
<protein>
    <submittedName>
        <fullName evidence="3">DNA ligase/mRNA capping enzyme</fullName>
    </submittedName>
</protein>
<dbReference type="Gene3D" id="1.10.10.1810">
    <property type="entry name" value="RNA ligase"/>
    <property type="match status" value="1"/>
</dbReference>
<evidence type="ECO:0000256" key="1">
    <source>
        <dbReference type="SAM" id="MobiDB-lite"/>
    </source>
</evidence>
<dbReference type="VEuPathDB" id="FungiDB:FUN_025360"/>
<dbReference type="SUPFAM" id="SSF56091">
    <property type="entry name" value="DNA ligase/mRNA capping enzyme, catalytic domain"/>
    <property type="match status" value="1"/>
</dbReference>
<name>A0A2I1FWW3_9GLOM</name>
<dbReference type="PANTHER" id="PTHR20916">
    <property type="entry name" value="CYSTEINE AND GLYCINE-RICH PROTEIN 2 BINDING PROTEIN"/>
    <property type="match status" value="1"/>
</dbReference>
<evidence type="ECO:0000313" key="3">
    <source>
        <dbReference type="EMBL" id="PKY38871.1"/>
    </source>
</evidence>
<accession>A0A2I1FWW3</accession>
<dbReference type="VEuPathDB" id="FungiDB:RhiirFUN_024720"/>
<sequence>MTTIDSSTSNEWWNINNHVKYHAIETTSNSKRVEIFKKENLLDKCEWVVTEKVHGSNFSFITDGKEIKCASRLGLLTDSTEYYGFQNVKERYYKNIIKLWNIMLTKNLIKSKSKSKSNNNNDNNNNNDDNNLNDDDEKVIIIFGELFGGRYSHPDVKPIKNAIMCQFGIDYCPQNDFLAFDIYDGKDFLNYDIMIDLFKESELPYLKPLFRGSFNDAFNYNPDFITTIPDLMGLPPLPFQNRAEGVIIKPVLTIRAKDKDRRVILKIKTTDFVERVRTKKREYKEESRKKSIQPMNEMYDEFLTFINENRVCSIVSKFGPIIKQNQEENIENKLNERINQVTLLLFEDALIDLYKDDELKEKFENLPIYQQEIIKEKIKGVEALNVVKDYVEKIKSMISLTSDTILDDDNNNNNNNKDLLDDSDDNILDSILT</sequence>
<dbReference type="AlphaFoldDB" id="A0A2I1FWW3"/>
<dbReference type="GO" id="GO:0016874">
    <property type="term" value="F:ligase activity"/>
    <property type="evidence" value="ECO:0007669"/>
    <property type="project" value="UniProtKB-KW"/>
</dbReference>
<proteinExistence type="predicted"/>
<dbReference type="Pfam" id="PF09414">
    <property type="entry name" value="RNA_ligase"/>
    <property type="match status" value="1"/>
</dbReference>
<reference evidence="3 4" key="1">
    <citation type="submission" date="2015-10" db="EMBL/GenBank/DDBJ databases">
        <title>Genome analyses suggest a sexual origin of heterokaryosis in a supposedly ancient asexual fungus.</title>
        <authorList>
            <person name="Ropars J."/>
            <person name="Sedzielewska K."/>
            <person name="Noel J."/>
            <person name="Charron P."/>
            <person name="Farinelli L."/>
            <person name="Marton T."/>
            <person name="Kruger M."/>
            <person name="Pelin A."/>
            <person name="Brachmann A."/>
            <person name="Corradi N."/>
        </authorList>
    </citation>
    <scope>NUCLEOTIDE SEQUENCE [LARGE SCALE GENOMIC DNA]</scope>
    <source>
        <strain evidence="3 4">A4</strain>
    </source>
</reference>
<keyword evidence="3" id="KW-0436">Ligase</keyword>
<dbReference type="Gene3D" id="3.30.1490.70">
    <property type="match status" value="1"/>
</dbReference>
<evidence type="ECO:0000313" key="4">
    <source>
        <dbReference type="Proteomes" id="UP000234323"/>
    </source>
</evidence>
<dbReference type="InterPro" id="IPR021122">
    <property type="entry name" value="RNA_ligase_dom_REL/Rnl2"/>
</dbReference>
<keyword evidence="4" id="KW-1185">Reference proteome</keyword>